<dbReference type="InterPro" id="IPR011008">
    <property type="entry name" value="Dimeric_a/b-barrel"/>
</dbReference>
<gene>
    <name evidence="2" type="ORF">B7C42_07802</name>
</gene>
<feature type="domain" description="Stress-response A/B barrel" evidence="1">
    <location>
        <begin position="107"/>
        <end position="207"/>
    </location>
</feature>
<comment type="caution">
    <text evidence="2">The sequence shown here is derived from an EMBL/GenBank/DDBJ whole genome shotgun (WGS) entry which is preliminary data.</text>
</comment>
<dbReference type="Pfam" id="PF07876">
    <property type="entry name" value="Dabb"/>
    <property type="match status" value="1"/>
</dbReference>
<sequence length="229" mass="25320">MYKVTRLLHLNDTGDRAAVLRTVTAAADSIHARYGLIAPTLPGARNGGDILVHLQFESESEWSRWRAPIDAATTDSSIRHVDAAEYVGGSPGQDRTGRRGPSEPASVYRTLLLRVDDSASPTELRRFEHAMLQMPAHLPGIRAWQLSRVTHAAGSTAWTHVWEQEFADIDTLLGPYMNHPVHWGHVDRWFDPECPEHIVKDRVCHSFCAMSAPVISDTTPTALSAAKEG</sequence>
<evidence type="ECO:0000313" key="2">
    <source>
        <dbReference type="EMBL" id="OXR40138.1"/>
    </source>
</evidence>
<dbReference type="AlphaFoldDB" id="A0A231GU87"/>
<dbReference type="EMBL" id="NGAF01000040">
    <property type="protein sequence ID" value="OXR40138.1"/>
    <property type="molecule type" value="Genomic_DNA"/>
</dbReference>
<dbReference type="InterPro" id="IPR013097">
    <property type="entry name" value="Dabb"/>
</dbReference>
<dbReference type="SUPFAM" id="SSF54909">
    <property type="entry name" value="Dimeric alpha+beta barrel"/>
    <property type="match status" value="1"/>
</dbReference>
<dbReference type="RefSeq" id="WP_039778632.1">
    <property type="nucleotide sequence ID" value="NZ_JAAXOR010000001.1"/>
</dbReference>
<name>A0A231GU87_9NOCA</name>
<dbReference type="Gene3D" id="3.30.70.100">
    <property type="match status" value="1"/>
</dbReference>
<protein>
    <recommendedName>
        <fullName evidence="1">Stress-response A/B barrel domain-containing protein</fullName>
    </recommendedName>
</protein>
<dbReference type="Proteomes" id="UP000215506">
    <property type="component" value="Unassembled WGS sequence"/>
</dbReference>
<accession>A0A231GU87</accession>
<keyword evidence="3" id="KW-1185">Reference proteome</keyword>
<evidence type="ECO:0000313" key="3">
    <source>
        <dbReference type="Proteomes" id="UP000215506"/>
    </source>
</evidence>
<dbReference type="SMART" id="SM00886">
    <property type="entry name" value="Dabb"/>
    <property type="match status" value="1"/>
</dbReference>
<organism evidence="2 3">
    <name type="scientific">Nocardia cerradoensis</name>
    <dbReference type="NCBI Taxonomy" id="85688"/>
    <lineage>
        <taxon>Bacteria</taxon>
        <taxon>Bacillati</taxon>
        <taxon>Actinomycetota</taxon>
        <taxon>Actinomycetes</taxon>
        <taxon>Mycobacteriales</taxon>
        <taxon>Nocardiaceae</taxon>
        <taxon>Nocardia</taxon>
    </lineage>
</organism>
<reference evidence="2 3" key="1">
    <citation type="submission" date="2017-07" db="EMBL/GenBank/DDBJ databases">
        <title>First draft Genome Sequence of Nocardia cerradoensis isolated from human infection.</title>
        <authorList>
            <person name="Carrasco G."/>
        </authorList>
    </citation>
    <scope>NUCLEOTIDE SEQUENCE [LARGE SCALE GENOMIC DNA]</scope>
    <source>
        <strain evidence="2 3">CNM20130759</strain>
    </source>
</reference>
<evidence type="ECO:0000259" key="1">
    <source>
        <dbReference type="PROSITE" id="PS51502"/>
    </source>
</evidence>
<proteinExistence type="predicted"/>
<dbReference type="PROSITE" id="PS51502">
    <property type="entry name" value="S_R_A_B_BARREL"/>
    <property type="match status" value="1"/>
</dbReference>